<protein>
    <submittedName>
        <fullName evidence="1">Uncharacterized protein</fullName>
    </submittedName>
</protein>
<dbReference type="Proteomes" id="UP000260795">
    <property type="component" value="Unassembled WGS sequence"/>
</dbReference>
<dbReference type="EMBL" id="QSRK01000014">
    <property type="protein sequence ID" value="RGL13354.1"/>
    <property type="molecule type" value="Genomic_DNA"/>
</dbReference>
<accession>A0A3E4R1H8</accession>
<sequence>MRVYMDRKLTEKEMEFLHELRRLMQRSNVWLSVEKDRVRIDVDYSGDEDLEPIVLPDAINTYMDIDDVIEHDLIFDMI</sequence>
<name>A0A3E4R1H8_BACUN</name>
<comment type="caution">
    <text evidence="1">The sequence shown here is derived from an EMBL/GenBank/DDBJ whole genome shotgun (WGS) entry which is preliminary data.</text>
</comment>
<gene>
    <name evidence="1" type="ORF">DXC80_10375</name>
</gene>
<reference evidence="1 2" key="1">
    <citation type="submission" date="2018-08" db="EMBL/GenBank/DDBJ databases">
        <title>A genome reference for cultivated species of the human gut microbiota.</title>
        <authorList>
            <person name="Zou Y."/>
            <person name="Xue W."/>
            <person name="Luo G."/>
        </authorList>
    </citation>
    <scope>NUCLEOTIDE SEQUENCE [LARGE SCALE GENOMIC DNA]</scope>
    <source>
        <strain evidence="1 2">TF08-13</strain>
    </source>
</reference>
<evidence type="ECO:0000313" key="2">
    <source>
        <dbReference type="Proteomes" id="UP000260795"/>
    </source>
</evidence>
<proteinExistence type="predicted"/>
<organism evidence="1 2">
    <name type="scientific">Bacteroides uniformis</name>
    <dbReference type="NCBI Taxonomy" id="820"/>
    <lineage>
        <taxon>Bacteria</taxon>
        <taxon>Pseudomonadati</taxon>
        <taxon>Bacteroidota</taxon>
        <taxon>Bacteroidia</taxon>
        <taxon>Bacteroidales</taxon>
        <taxon>Bacteroidaceae</taxon>
        <taxon>Bacteroides</taxon>
    </lineage>
</organism>
<evidence type="ECO:0000313" key="1">
    <source>
        <dbReference type="EMBL" id="RGL13354.1"/>
    </source>
</evidence>
<dbReference type="AlphaFoldDB" id="A0A3E4R1H8"/>